<keyword evidence="2" id="KW-1185">Reference proteome</keyword>
<reference evidence="2" key="2">
    <citation type="journal article" date="2018" name="Mol. Plant Microbe Interact.">
        <title>Genome sequence resources for the wheat stripe rust pathogen (Puccinia striiformis f. sp. tritici) and the barley stripe rust pathogen (Puccinia striiformis f. sp. hordei).</title>
        <authorList>
            <person name="Xia C."/>
            <person name="Wang M."/>
            <person name="Yin C."/>
            <person name="Cornejo O.E."/>
            <person name="Hulbert S.H."/>
            <person name="Chen X."/>
        </authorList>
    </citation>
    <scope>NUCLEOTIDE SEQUENCE [LARGE SCALE GENOMIC DNA]</scope>
    <source>
        <strain evidence="2">93-210</strain>
    </source>
</reference>
<evidence type="ECO:0000313" key="2">
    <source>
        <dbReference type="Proteomes" id="UP001060170"/>
    </source>
</evidence>
<protein>
    <submittedName>
        <fullName evidence="1">Uncharacterized protein</fullName>
    </submittedName>
</protein>
<comment type="caution">
    <text evidence="1">The sequence shown here is derived from an EMBL/GenBank/DDBJ whole genome shotgun (WGS) entry which is preliminary data.</text>
</comment>
<organism evidence="1 2">
    <name type="scientific">Puccinia striiformis f. sp. tritici</name>
    <dbReference type="NCBI Taxonomy" id="168172"/>
    <lineage>
        <taxon>Eukaryota</taxon>
        <taxon>Fungi</taxon>
        <taxon>Dikarya</taxon>
        <taxon>Basidiomycota</taxon>
        <taxon>Pucciniomycotina</taxon>
        <taxon>Pucciniomycetes</taxon>
        <taxon>Pucciniales</taxon>
        <taxon>Pucciniaceae</taxon>
        <taxon>Puccinia</taxon>
    </lineage>
</organism>
<accession>A0ACC0DVJ5</accession>
<name>A0ACC0DVJ5_9BASI</name>
<evidence type="ECO:0000313" key="1">
    <source>
        <dbReference type="EMBL" id="KAI7939131.1"/>
    </source>
</evidence>
<proteinExistence type="predicted"/>
<gene>
    <name evidence="1" type="ORF">MJO28_014710</name>
</gene>
<dbReference type="Proteomes" id="UP001060170">
    <property type="component" value="Chromosome 15"/>
</dbReference>
<reference evidence="1 2" key="3">
    <citation type="journal article" date="2022" name="Microbiol. Spectr.">
        <title>Folding features and dynamics of 3D genome architecture in plant fungal pathogens.</title>
        <authorList>
            <person name="Xia C."/>
        </authorList>
    </citation>
    <scope>NUCLEOTIDE SEQUENCE [LARGE SCALE GENOMIC DNA]</scope>
    <source>
        <strain evidence="1 2">93-210</strain>
    </source>
</reference>
<reference evidence="2" key="1">
    <citation type="journal article" date="2018" name="BMC Genomics">
        <title>Genomic insights into host adaptation between the wheat stripe rust pathogen (Puccinia striiformis f. sp. tritici) and the barley stripe rust pathogen (Puccinia striiformis f. sp. hordei).</title>
        <authorList>
            <person name="Xia C."/>
            <person name="Wang M."/>
            <person name="Yin C."/>
            <person name="Cornejo O.E."/>
            <person name="Hulbert S.H."/>
            <person name="Chen X."/>
        </authorList>
    </citation>
    <scope>NUCLEOTIDE SEQUENCE [LARGE SCALE GENOMIC DNA]</scope>
    <source>
        <strain evidence="2">93-210</strain>
    </source>
</reference>
<sequence length="106" mass="12065">MYWRLFCAAFLILQTMASAAPSSSNEAGAQVRRDNRGYCDVDDLLNRCDVTPRKRWGDESVAMFRGPKSPENESPALPHIPQRHVSYFFSSFQSKFYTPCLLSINP</sequence>
<dbReference type="EMBL" id="CM045879">
    <property type="protein sequence ID" value="KAI7939131.1"/>
    <property type="molecule type" value="Genomic_DNA"/>
</dbReference>